<dbReference type="InterPro" id="IPR011004">
    <property type="entry name" value="Trimer_LpxA-like_sf"/>
</dbReference>
<dbReference type="EMBL" id="CP121309">
    <property type="protein sequence ID" value="WFP92918.1"/>
    <property type="molecule type" value="Genomic_DNA"/>
</dbReference>
<dbReference type="GO" id="GO:0016746">
    <property type="term" value="F:acyltransferase activity"/>
    <property type="evidence" value="ECO:0007669"/>
    <property type="project" value="UniProtKB-KW"/>
</dbReference>
<name>A0ABY8HMB3_ENSAD</name>
<dbReference type="Proteomes" id="UP001214094">
    <property type="component" value="Plasmid unnamedA"/>
</dbReference>
<dbReference type="PANTHER" id="PTHR43300">
    <property type="entry name" value="ACETYLTRANSFERASE"/>
    <property type="match status" value="1"/>
</dbReference>
<evidence type="ECO:0000256" key="4">
    <source>
        <dbReference type="ARBA" id="ARBA00023315"/>
    </source>
</evidence>
<keyword evidence="2 5" id="KW-0808">Transferase</keyword>
<organism evidence="5 6">
    <name type="scientific">Ensifer adhaerens</name>
    <name type="common">Sinorhizobium morelense</name>
    <dbReference type="NCBI Taxonomy" id="106592"/>
    <lineage>
        <taxon>Bacteria</taxon>
        <taxon>Pseudomonadati</taxon>
        <taxon>Pseudomonadota</taxon>
        <taxon>Alphaproteobacteria</taxon>
        <taxon>Hyphomicrobiales</taxon>
        <taxon>Rhizobiaceae</taxon>
        <taxon>Sinorhizobium/Ensifer group</taxon>
        <taxon>Ensifer</taxon>
    </lineage>
</organism>
<protein>
    <submittedName>
        <fullName evidence="5">CatB-related O-acetyltransferase</fullName>
        <ecNumber evidence="5">2.3.1.-</ecNumber>
    </submittedName>
</protein>
<dbReference type="PANTHER" id="PTHR43300:SF11">
    <property type="entry name" value="ACETYLTRANSFERASE RV3034C-RELATED"/>
    <property type="match status" value="1"/>
</dbReference>
<dbReference type="Pfam" id="PF00132">
    <property type="entry name" value="Hexapep"/>
    <property type="match status" value="1"/>
</dbReference>
<dbReference type="GeneID" id="77169078"/>
<evidence type="ECO:0000313" key="6">
    <source>
        <dbReference type="Proteomes" id="UP001214094"/>
    </source>
</evidence>
<dbReference type="RefSeq" id="WP_051659392.1">
    <property type="nucleotide sequence ID" value="NZ_CP015881.1"/>
</dbReference>
<dbReference type="EC" id="2.3.1.-" evidence="5"/>
<gene>
    <name evidence="5" type="ORF">P4B07_24465</name>
</gene>
<evidence type="ECO:0000256" key="3">
    <source>
        <dbReference type="ARBA" id="ARBA00022737"/>
    </source>
</evidence>
<accession>A0ABY8HMB3</accession>
<reference evidence="5 6" key="1">
    <citation type="submission" date="2023-03" db="EMBL/GenBank/DDBJ databases">
        <title>Comparative genome and transcriptome analysis combination mining strategies for increasing vitamin B12 production of Ensifer adhaerens strain.</title>
        <authorList>
            <person name="Yongheng L."/>
        </authorList>
    </citation>
    <scope>NUCLEOTIDE SEQUENCE [LARGE SCALE GENOMIC DNA]</scope>
    <source>
        <strain evidence="5 6">Casida A-T305</strain>
        <plasmid evidence="5 6">unnamedA</plasmid>
    </source>
</reference>
<evidence type="ECO:0000256" key="1">
    <source>
        <dbReference type="ARBA" id="ARBA00007274"/>
    </source>
</evidence>
<dbReference type="SUPFAM" id="SSF51161">
    <property type="entry name" value="Trimeric LpxA-like enzymes"/>
    <property type="match status" value="1"/>
</dbReference>
<dbReference type="CDD" id="cd03349">
    <property type="entry name" value="LbH_XAT"/>
    <property type="match status" value="1"/>
</dbReference>
<dbReference type="PROSITE" id="PS00101">
    <property type="entry name" value="HEXAPEP_TRANSFERASES"/>
    <property type="match status" value="1"/>
</dbReference>
<geneLocation type="plasmid" evidence="5 6">
    <name>unnamedA</name>
</geneLocation>
<evidence type="ECO:0000313" key="5">
    <source>
        <dbReference type="EMBL" id="WFP92918.1"/>
    </source>
</evidence>
<sequence>MSQTVVENEKQILKFGAAISSLRGIAAPLEFEAPVNVMSPITEATMIGAYSYIGPGGELCGARIGRFCSIAARVVIGPFEHPTDWISTHPFQFGRSRKFKFWSEATEFRFNQLELKPAPHIGNDVWIGDGARIMRGVTIGNGAIVAAGAVVTRDVPSFAIVGGVPAKIIRYRFDQDTIARLEKAQWWNFKIWAARPDFRDIASILKTIEENDAPPFDPHQRKLSIEDGKYVVSDPIGRTRNKAA</sequence>
<keyword evidence="5" id="KW-0614">Plasmid</keyword>
<dbReference type="InterPro" id="IPR001451">
    <property type="entry name" value="Hexapep"/>
</dbReference>
<proteinExistence type="inferred from homology"/>
<keyword evidence="6" id="KW-1185">Reference proteome</keyword>
<evidence type="ECO:0000256" key="2">
    <source>
        <dbReference type="ARBA" id="ARBA00022679"/>
    </source>
</evidence>
<keyword evidence="4 5" id="KW-0012">Acyltransferase</keyword>
<comment type="similarity">
    <text evidence="1">Belongs to the transferase hexapeptide repeat family.</text>
</comment>
<dbReference type="InterPro" id="IPR018357">
    <property type="entry name" value="Hexapep_transf_CS"/>
</dbReference>
<dbReference type="InterPro" id="IPR050179">
    <property type="entry name" value="Trans_hexapeptide_repeat"/>
</dbReference>
<keyword evidence="3" id="KW-0677">Repeat</keyword>
<dbReference type="Gene3D" id="2.160.10.10">
    <property type="entry name" value="Hexapeptide repeat proteins"/>
    <property type="match status" value="1"/>
</dbReference>